<feature type="binding site" evidence="8">
    <location>
        <position position="293"/>
    </location>
    <ligand>
        <name>substrate</name>
    </ligand>
</feature>
<dbReference type="EMBL" id="JAEPWM010000013">
    <property type="protein sequence ID" value="MBK6008951.1"/>
    <property type="molecule type" value="Genomic_DNA"/>
</dbReference>
<keyword evidence="6" id="KW-0961">Cell wall biogenesis/degradation</keyword>
<feature type="domain" description="Peptidase S11 D-alanyl-D-alanine carboxypeptidase A N-terminal" evidence="11">
    <location>
        <begin position="98"/>
        <end position="322"/>
    </location>
</feature>
<dbReference type="Proteomes" id="UP000630528">
    <property type="component" value="Unassembled WGS sequence"/>
</dbReference>
<reference evidence="12" key="2">
    <citation type="submission" date="2021-01" db="EMBL/GenBank/DDBJ databases">
        <authorList>
            <person name="Kang M."/>
        </authorList>
    </citation>
    <scope>NUCLEOTIDE SEQUENCE</scope>
    <source>
        <strain evidence="12">KACC 17527</strain>
    </source>
</reference>
<keyword evidence="3 12" id="KW-0378">Hydrolase</keyword>
<evidence type="ECO:0000256" key="9">
    <source>
        <dbReference type="RuleBase" id="RU004016"/>
    </source>
</evidence>
<gene>
    <name evidence="12" type="ORF">JJB11_22875</name>
</gene>
<dbReference type="InterPro" id="IPR001967">
    <property type="entry name" value="Peptidase_S11_N"/>
</dbReference>
<dbReference type="GO" id="GO:0009252">
    <property type="term" value="P:peptidoglycan biosynthetic process"/>
    <property type="evidence" value="ECO:0007669"/>
    <property type="project" value="UniProtKB-KW"/>
</dbReference>
<name>A0A934TX81_9BURK</name>
<dbReference type="GO" id="GO:0008360">
    <property type="term" value="P:regulation of cell shape"/>
    <property type="evidence" value="ECO:0007669"/>
    <property type="project" value="UniProtKB-KW"/>
</dbReference>
<evidence type="ECO:0000256" key="6">
    <source>
        <dbReference type="ARBA" id="ARBA00023316"/>
    </source>
</evidence>
<protein>
    <submittedName>
        <fullName evidence="12">Serine hydrolase</fullName>
    </submittedName>
</protein>
<dbReference type="SUPFAM" id="SSF56601">
    <property type="entry name" value="beta-lactamase/transpeptidase-like"/>
    <property type="match status" value="1"/>
</dbReference>
<feature type="chain" id="PRO_5036759707" evidence="10">
    <location>
        <begin position="32"/>
        <end position="356"/>
    </location>
</feature>
<feature type="signal peptide" evidence="10">
    <location>
        <begin position="1"/>
        <end position="31"/>
    </location>
</feature>
<keyword evidence="4" id="KW-0133">Cell shape</keyword>
<comment type="caution">
    <text evidence="12">The sequence shown here is derived from an EMBL/GenBank/DDBJ whole genome shotgun (WGS) entry which is preliminary data.</text>
</comment>
<evidence type="ECO:0000256" key="8">
    <source>
        <dbReference type="PIRSR" id="PIRSR618044-2"/>
    </source>
</evidence>
<dbReference type="InterPro" id="IPR018044">
    <property type="entry name" value="Peptidase_S11"/>
</dbReference>
<comment type="similarity">
    <text evidence="1 9">Belongs to the peptidase S11 family.</text>
</comment>
<dbReference type="Gene3D" id="3.40.710.10">
    <property type="entry name" value="DD-peptidase/beta-lactamase superfamily"/>
    <property type="match status" value="1"/>
</dbReference>
<evidence type="ECO:0000256" key="10">
    <source>
        <dbReference type="SAM" id="SignalP"/>
    </source>
</evidence>
<sequence>MTRAVSTRGPHWALSLLLPLCMLLGLDAAQATQPHTRHVTAKRTTTHPASHPAKVARKSSVRGKTVSRRQAAHRGEALARAHRPAHVHRAVAHVDPDAPPRITANVAYVVDQQTGEVLLGRNEEVVHPIASLTKLMTGMIVAEAQLPMDEKIVIDDSDVDRLKFSSSRLRVGTELTRGEALHLALMSSENRAAHALARTYPGGESAFVSAMNVKARQLGMEHTTYVEPTGLSSENQSSAHDLALLTAAAYEHPLLRRYTTSPGYRLATDHGTTQYVNTNRLVRAGTWDIGLQKTGYIREAGDCLILQAKLAGRKLIMVFLDSASALARFTDAEHVRTWLRAHPDLTAEDKGAAAPS</sequence>
<evidence type="ECO:0000256" key="4">
    <source>
        <dbReference type="ARBA" id="ARBA00022960"/>
    </source>
</evidence>
<evidence type="ECO:0000256" key="7">
    <source>
        <dbReference type="PIRSR" id="PIRSR618044-1"/>
    </source>
</evidence>
<evidence type="ECO:0000259" key="11">
    <source>
        <dbReference type="Pfam" id="PF00768"/>
    </source>
</evidence>
<accession>A0A934TX81</accession>
<evidence type="ECO:0000256" key="3">
    <source>
        <dbReference type="ARBA" id="ARBA00022801"/>
    </source>
</evidence>
<keyword evidence="2 10" id="KW-0732">Signal</keyword>
<keyword evidence="5" id="KW-0573">Peptidoglycan synthesis</keyword>
<dbReference type="Pfam" id="PF00768">
    <property type="entry name" value="Peptidase_S11"/>
    <property type="match status" value="1"/>
</dbReference>
<evidence type="ECO:0000256" key="2">
    <source>
        <dbReference type="ARBA" id="ARBA00022729"/>
    </source>
</evidence>
<feature type="active site" evidence="7">
    <location>
        <position position="188"/>
    </location>
</feature>
<dbReference type="GO" id="GO:0009002">
    <property type="term" value="F:serine-type D-Ala-D-Ala carboxypeptidase activity"/>
    <property type="evidence" value="ECO:0007669"/>
    <property type="project" value="InterPro"/>
</dbReference>
<evidence type="ECO:0000313" key="12">
    <source>
        <dbReference type="EMBL" id="MBK6008951.1"/>
    </source>
</evidence>
<dbReference type="AlphaFoldDB" id="A0A934TX81"/>
<evidence type="ECO:0000256" key="5">
    <source>
        <dbReference type="ARBA" id="ARBA00022984"/>
    </source>
</evidence>
<dbReference type="PRINTS" id="PR00725">
    <property type="entry name" value="DADACBPTASE1"/>
</dbReference>
<dbReference type="PANTHER" id="PTHR21581">
    <property type="entry name" value="D-ALANYL-D-ALANINE CARBOXYPEPTIDASE"/>
    <property type="match status" value="1"/>
</dbReference>
<feature type="active site" description="Acyl-ester intermediate" evidence="7">
    <location>
        <position position="131"/>
    </location>
</feature>
<reference evidence="12" key="1">
    <citation type="journal article" date="2012" name="J. Microbiol. Biotechnol.">
        <title>Ramlibacter ginsenosidimutans sp. nov., with ginsenoside-converting activity.</title>
        <authorList>
            <person name="Wang L."/>
            <person name="An D.S."/>
            <person name="Kim S.G."/>
            <person name="Jin F.X."/>
            <person name="Kim S.C."/>
            <person name="Lee S.T."/>
            <person name="Im W.T."/>
        </authorList>
    </citation>
    <scope>NUCLEOTIDE SEQUENCE</scope>
    <source>
        <strain evidence="12">KACC 17527</strain>
    </source>
</reference>
<evidence type="ECO:0000313" key="13">
    <source>
        <dbReference type="Proteomes" id="UP000630528"/>
    </source>
</evidence>
<dbReference type="InterPro" id="IPR012338">
    <property type="entry name" value="Beta-lactam/transpept-like"/>
</dbReference>
<keyword evidence="13" id="KW-1185">Reference proteome</keyword>
<organism evidence="12 13">
    <name type="scientific">Ramlibacter ginsenosidimutans</name>
    <dbReference type="NCBI Taxonomy" id="502333"/>
    <lineage>
        <taxon>Bacteria</taxon>
        <taxon>Pseudomonadati</taxon>
        <taxon>Pseudomonadota</taxon>
        <taxon>Betaproteobacteria</taxon>
        <taxon>Burkholderiales</taxon>
        <taxon>Comamonadaceae</taxon>
        <taxon>Ramlibacter</taxon>
    </lineage>
</organism>
<dbReference type="GO" id="GO:0071555">
    <property type="term" value="P:cell wall organization"/>
    <property type="evidence" value="ECO:0007669"/>
    <property type="project" value="UniProtKB-KW"/>
</dbReference>
<feature type="active site" description="Proton acceptor" evidence="7">
    <location>
        <position position="134"/>
    </location>
</feature>
<dbReference type="RefSeq" id="WP_201177021.1">
    <property type="nucleotide sequence ID" value="NZ_JAEPWM010000013.1"/>
</dbReference>
<proteinExistence type="inferred from homology"/>
<evidence type="ECO:0000256" key="1">
    <source>
        <dbReference type="ARBA" id="ARBA00007164"/>
    </source>
</evidence>
<dbReference type="PANTHER" id="PTHR21581:SF26">
    <property type="entry name" value="D-ALANYL-D-ALANINE ENDOPEPTIDASE"/>
    <property type="match status" value="1"/>
</dbReference>
<dbReference type="GO" id="GO:0006508">
    <property type="term" value="P:proteolysis"/>
    <property type="evidence" value="ECO:0007669"/>
    <property type="project" value="InterPro"/>
</dbReference>